<gene>
    <name evidence="2" type="ORF">FHR82_003998</name>
</gene>
<feature type="transmembrane region" description="Helical" evidence="1">
    <location>
        <begin position="85"/>
        <end position="103"/>
    </location>
</feature>
<proteinExistence type="predicted"/>
<sequence length="160" mass="17444">MVVLTLVVASVNLVLLGAVYGVFFTYSNSIVPGLDRIDPERAVAAMRSMNVAIINPRFLATFIGPVVTSAATGFLLLGLDETTPALLFFAAAVVYLLGCLVITGRINVPMNNALEDSTTPDFAQRWADFSPRWRRWNTVRTVSSMVALVLCGIGMYLPEW</sequence>
<keyword evidence="3" id="KW-1185">Reference proteome</keyword>
<dbReference type="Pfam" id="PF08592">
    <property type="entry name" value="Anthrone_oxy"/>
    <property type="match status" value="1"/>
</dbReference>
<accession>A0A7W7VEY8</accession>
<reference evidence="2 3" key="1">
    <citation type="submission" date="2020-08" db="EMBL/GenBank/DDBJ databases">
        <title>Genomic Encyclopedia of Type Strains, Phase III (KMG-III): the genomes of soil and plant-associated and newly described type strains.</title>
        <authorList>
            <person name="Whitman W."/>
        </authorList>
    </citation>
    <scope>NUCLEOTIDE SEQUENCE [LARGE SCALE GENOMIC DNA]</scope>
    <source>
        <strain evidence="2 3">CECT 8960</strain>
    </source>
</reference>
<dbReference type="RefSeq" id="WP_184811908.1">
    <property type="nucleotide sequence ID" value="NZ_JACHJQ010000004.1"/>
</dbReference>
<dbReference type="EMBL" id="JACHJQ010000004">
    <property type="protein sequence ID" value="MBB4907756.1"/>
    <property type="molecule type" value="Genomic_DNA"/>
</dbReference>
<organism evidence="2 3">
    <name type="scientific">Actinophytocola algeriensis</name>
    <dbReference type="NCBI Taxonomy" id="1768010"/>
    <lineage>
        <taxon>Bacteria</taxon>
        <taxon>Bacillati</taxon>
        <taxon>Actinomycetota</taxon>
        <taxon>Actinomycetes</taxon>
        <taxon>Pseudonocardiales</taxon>
        <taxon>Pseudonocardiaceae</taxon>
    </lineage>
</organism>
<keyword evidence="1" id="KW-1133">Transmembrane helix</keyword>
<keyword evidence="1" id="KW-0812">Transmembrane</keyword>
<feature type="transmembrane region" description="Helical" evidence="1">
    <location>
        <begin position="58"/>
        <end position="79"/>
    </location>
</feature>
<protein>
    <submittedName>
        <fullName evidence="2">Putative membrane protein</fullName>
    </submittedName>
</protein>
<dbReference type="Proteomes" id="UP000520767">
    <property type="component" value="Unassembled WGS sequence"/>
</dbReference>
<evidence type="ECO:0000313" key="2">
    <source>
        <dbReference type="EMBL" id="MBB4907756.1"/>
    </source>
</evidence>
<dbReference type="InterPro" id="IPR013901">
    <property type="entry name" value="Anthrone_oxy"/>
</dbReference>
<feature type="transmembrane region" description="Helical" evidence="1">
    <location>
        <begin position="6"/>
        <end position="26"/>
    </location>
</feature>
<dbReference type="AlphaFoldDB" id="A0A7W7VEY8"/>
<name>A0A7W7VEY8_9PSEU</name>
<evidence type="ECO:0000256" key="1">
    <source>
        <dbReference type="SAM" id="Phobius"/>
    </source>
</evidence>
<evidence type="ECO:0000313" key="3">
    <source>
        <dbReference type="Proteomes" id="UP000520767"/>
    </source>
</evidence>
<comment type="caution">
    <text evidence="2">The sequence shown here is derived from an EMBL/GenBank/DDBJ whole genome shotgun (WGS) entry which is preliminary data.</text>
</comment>
<keyword evidence="1" id="KW-0472">Membrane</keyword>
<feature type="transmembrane region" description="Helical" evidence="1">
    <location>
        <begin position="139"/>
        <end position="157"/>
    </location>
</feature>